<feature type="region of interest" description="Disordered" evidence="1">
    <location>
        <begin position="1"/>
        <end position="39"/>
    </location>
</feature>
<dbReference type="OrthoDB" id="2066at2759"/>
<name>A0A2P6VHM7_9CHLO</name>
<feature type="region of interest" description="Disordered" evidence="1">
    <location>
        <begin position="78"/>
        <end position="99"/>
    </location>
</feature>
<comment type="caution">
    <text evidence="3">The sequence shown here is derived from an EMBL/GenBank/DDBJ whole genome shotgun (WGS) entry which is preliminary data.</text>
</comment>
<dbReference type="AlphaFoldDB" id="A0A2P6VHM7"/>
<dbReference type="InterPro" id="IPR003425">
    <property type="entry name" value="CCB3/YggT"/>
</dbReference>
<dbReference type="Proteomes" id="UP000239649">
    <property type="component" value="Unassembled WGS sequence"/>
</dbReference>
<dbReference type="SMART" id="SM00338">
    <property type="entry name" value="BRLZ"/>
    <property type="match status" value="1"/>
</dbReference>
<dbReference type="PANTHER" id="PTHR33219">
    <property type="entry name" value="YLMG HOMOLOG PROTEIN 2, CHLOROPLASTIC"/>
    <property type="match status" value="1"/>
</dbReference>
<feature type="region of interest" description="Disordered" evidence="1">
    <location>
        <begin position="160"/>
        <end position="217"/>
    </location>
</feature>
<feature type="compositionally biased region" description="Basic and acidic residues" evidence="1">
    <location>
        <begin position="645"/>
        <end position="655"/>
    </location>
</feature>
<dbReference type="EMBL" id="LHPF02000006">
    <property type="protein sequence ID" value="PSC73578.1"/>
    <property type="molecule type" value="Genomic_DNA"/>
</dbReference>
<evidence type="ECO:0000259" key="2">
    <source>
        <dbReference type="PROSITE" id="PS00036"/>
    </source>
</evidence>
<dbReference type="CDD" id="cd14686">
    <property type="entry name" value="bZIP"/>
    <property type="match status" value="1"/>
</dbReference>
<dbReference type="GO" id="GO:0010020">
    <property type="term" value="P:chloroplast fission"/>
    <property type="evidence" value="ECO:0007669"/>
    <property type="project" value="TreeGrafter"/>
</dbReference>
<keyword evidence="4" id="KW-1185">Reference proteome</keyword>
<dbReference type="GO" id="GO:0016020">
    <property type="term" value="C:membrane"/>
    <property type="evidence" value="ECO:0007669"/>
    <property type="project" value="InterPro"/>
</dbReference>
<dbReference type="GO" id="GO:0003700">
    <property type="term" value="F:DNA-binding transcription factor activity"/>
    <property type="evidence" value="ECO:0007669"/>
    <property type="project" value="InterPro"/>
</dbReference>
<dbReference type="STRING" id="554055.A0A2P6VHM7"/>
<evidence type="ECO:0000313" key="3">
    <source>
        <dbReference type="EMBL" id="PSC73578.1"/>
    </source>
</evidence>
<feature type="compositionally biased region" description="Low complexity" evidence="1">
    <location>
        <begin position="84"/>
        <end position="94"/>
    </location>
</feature>
<proteinExistence type="predicted"/>
<dbReference type="InterPro" id="IPR004827">
    <property type="entry name" value="bZIP"/>
</dbReference>
<dbReference type="PROSITE" id="PS00036">
    <property type="entry name" value="BZIP_BASIC"/>
    <property type="match status" value="1"/>
</dbReference>
<feature type="region of interest" description="Disordered" evidence="1">
    <location>
        <begin position="642"/>
        <end position="661"/>
    </location>
</feature>
<feature type="compositionally biased region" description="Low complexity" evidence="1">
    <location>
        <begin position="160"/>
        <end position="178"/>
    </location>
</feature>
<sequence>MEDDQMQSLDGQPHSGSVSTLEPGDWPTNEAAADIQGSSHLLPQQLVHLAQHAAQQQQQPGAHEFTMAQQIAAQQLRGRRNARQQEQNKQAQQRYRAKRKAQFEDLQRRVAHLTAEAAGAQRHRQENERLRAEMERMKVLLQAATAGGAAAPAAAAAAAAVPGGPLSGPGSSSSLPDLMGPPPLNGFAAGSSPAAPKHPSSLLPGAGGGGGGAFKPTASTRALAPATLAELPVAGLQPPPAAAAQAAAPPAAPAAQPSARQVQAALELYYAELQAFSASVQLDRIPADGSALGAEAAGKLTELVRTGIELIRMVLQASGPDAAALLTANLPAVGADGTSPADSLAQWRMVAARLGLTAEQRALLSDWRRRFLQRLDDCYGRRLLHKAQLAQLPANGGTQPQCVEALLLQAAESAGFSACALACAQLDGVVGVLGDNVQEERAAACTLMSELLDHILTKVQAARFLLAGHPFCWNGLSFAHAARPAASSDPVVTRERSDGGFELSISTPHAGLLRSVHFTRSTPVQFAAIIPGDGVAEVVLTSGLNNFLQLYNAALICRLIITWFPNPPQAIVTPLATVVDPYLNLFRGIIPPLGGIDLSPILAFVVLDLFTNSAAALPAEIDEHGQLKAPASGLGAWQRRMQASAERRRAEREQRAAAQQQ</sequence>
<dbReference type="PANTHER" id="PTHR33219:SF14">
    <property type="entry name" value="PROTEIN COFACTOR ASSEMBLY OF COMPLEX C SUBUNIT B CCB3, CHLOROPLASTIC-RELATED"/>
    <property type="match status" value="1"/>
</dbReference>
<protein>
    <submittedName>
        <fullName evidence="3">YGGT family</fullName>
    </submittedName>
</protein>
<gene>
    <name evidence="3" type="ORF">C2E20_2988</name>
</gene>
<evidence type="ECO:0000313" key="4">
    <source>
        <dbReference type="Proteomes" id="UP000239649"/>
    </source>
</evidence>
<dbReference type="Pfam" id="PF02325">
    <property type="entry name" value="CCB3_YggT"/>
    <property type="match status" value="1"/>
</dbReference>
<accession>A0A2P6VHM7</accession>
<feature type="domain" description="BZIP" evidence="2">
    <location>
        <begin position="83"/>
        <end position="98"/>
    </location>
</feature>
<evidence type="ECO:0000256" key="1">
    <source>
        <dbReference type="SAM" id="MobiDB-lite"/>
    </source>
</evidence>
<feature type="compositionally biased region" description="Polar residues" evidence="1">
    <location>
        <begin position="1"/>
        <end position="20"/>
    </location>
</feature>
<organism evidence="3 4">
    <name type="scientific">Micractinium conductrix</name>
    <dbReference type="NCBI Taxonomy" id="554055"/>
    <lineage>
        <taxon>Eukaryota</taxon>
        <taxon>Viridiplantae</taxon>
        <taxon>Chlorophyta</taxon>
        <taxon>core chlorophytes</taxon>
        <taxon>Trebouxiophyceae</taxon>
        <taxon>Chlorellales</taxon>
        <taxon>Chlorellaceae</taxon>
        <taxon>Chlorella clade</taxon>
        <taxon>Micractinium</taxon>
    </lineage>
</organism>
<reference evidence="3 4" key="1">
    <citation type="journal article" date="2018" name="Plant J.">
        <title>Genome sequences of Chlorella sorokiniana UTEX 1602 and Micractinium conductrix SAG 241.80: implications to maltose excretion by a green alga.</title>
        <authorList>
            <person name="Arriola M.B."/>
            <person name="Velmurugan N."/>
            <person name="Zhang Y."/>
            <person name="Plunkett M.H."/>
            <person name="Hondzo H."/>
            <person name="Barney B.M."/>
        </authorList>
    </citation>
    <scope>NUCLEOTIDE SEQUENCE [LARGE SCALE GENOMIC DNA]</scope>
    <source>
        <strain evidence="3 4">SAG 241.80</strain>
    </source>
</reference>